<sequence length="145" mass="16105">TTTIKGVKTIGVDHGRRRTGICASVGYAPRPLRVIQHNDDNKFVATEIAEEVRKEAAQHIVVGLPLDSQGREGEQANYTRVFVECLKQACPQCTIFLWDERYSTVDATEKLRSLGYNSFDMKGMIDVVASIGILTDFYHKDGKGA</sequence>
<dbReference type="AlphaFoldDB" id="L1J898"/>
<dbReference type="Pfam" id="PF03652">
    <property type="entry name" value="RuvX"/>
    <property type="match status" value="1"/>
</dbReference>
<protein>
    <recommendedName>
        <fullName evidence="5">YqgF/RNase H-like domain-containing protein</fullName>
    </recommendedName>
</protein>
<dbReference type="GeneID" id="17301339"/>
<proteinExistence type="inferred from homology"/>
<evidence type="ECO:0000256" key="3">
    <source>
        <dbReference type="ARBA" id="ARBA00022722"/>
    </source>
</evidence>
<reference evidence="8" key="2">
    <citation type="submission" date="2012-11" db="EMBL/GenBank/DDBJ databases">
        <authorList>
            <person name="Kuo A."/>
            <person name="Curtis B.A."/>
            <person name="Tanifuji G."/>
            <person name="Burki F."/>
            <person name="Gruber A."/>
            <person name="Irimia M."/>
            <person name="Maruyama S."/>
            <person name="Arias M.C."/>
            <person name="Ball S.G."/>
            <person name="Gile G.H."/>
            <person name="Hirakawa Y."/>
            <person name="Hopkins J.F."/>
            <person name="Rensing S.A."/>
            <person name="Schmutz J."/>
            <person name="Symeonidi A."/>
            <person name="Elias M."/>
            <person name="Eveleigh R.J."/>
            <person name="Herman E.K."/>
            <person name="Klute M.J."/>
            <person name="Nakayama T."/>
            <person name="Obornik M."/>
            <person name="Reyes-Prieto A."/>
            <person name="Armbrust E.V."/>
            <person name="Aves S.J."/>
            <person name="Beiko R.G."/>
            <person name="Coutinho P."/>
            <person name="Dacks J.B."/>
            <person name="Durnford D.G."/>
            <person name="Fast N.M."/>
            <person name="Green B.R."/>
            <person name="Grisdale C."/>
            <person name="Hempe F."/>
            <person name="Henrissat B."/>
            <person name="Hoppner M.P."/>
            <person name="Ishida K.-I."/>
            <person name="Kim E."/>
            <person name="Koreny L."/>
            <person name="Kroth P.G."/>
            <person name="Liu Y."/>
            <person name="Malik S.-B."/>
            <person name="Maier U.G."/>
            <person name="McRose D."/>
            <person name="Mock T."/>
            <person name="Neilson J.A."/>
            <person name="Onodera N.T."/>
            <person name="Poole A.M."/>
            <person name="Pritham E.J."/>
            <person name="Richards T.A."/>
            <person name="Rocap G."/>
            <person name="Roy S.W."/>
            <person name="Sarai C."/>
            <person name="Schaack S."/>
            <person name="Shirato S."/>
            <person name="Slamovits C.H."/>
            <person name="Spencer D.F."/>
            <person name="Suzuki S."/>
            <person name="Worden A.Z."/>
            <person name="Zauner S."/>
            <person name="Barry K."/>
            <person name="Bell C."/>
            <person name="Bharti A.K."/>
            <person name="Crow J.A."/>
            <person name="Grimwood J."/>
            <person name="Kramer R."/>
            <person name="Lindquist E."/>
            <person name="Lucas S."/>
            <person name="Salamov A."/>
            <person name="McFadden G.I."/>
            <person name="Lane C.E."/>
            <person name="Keeling P.J."/>
            <person name="Gray M.W."/>
            <person name="Grigoriev I.V."/>
            <person name="Archibald J.M."/>
        </authorList>
    </citation>
    <scope>NUCLEOTIDE SEQUENCE</scope>
    <source>
        <strain evidence="8">CCMP2712</strain>
    </source>
</reference>
<keyword evidence="8" id="KW-1185">Reference proteome</keyword>
<feature type="non-terminal residue" evidence="6">
    <location>
        <position position="1"/>
    </location>
</feature>
<evidence type="ECO:0000256" key="2">
    <source>
        <dbReference type="ARBA" id="ARBA00022517"/>
    </source>
</evidence>
<gene>
    <name evidence="6" type="ORF">GUITHDRAFT_52173</name>
</gene>
<dbReference type="PaxDb" id="55529-EKX44572"/>
<dbReference type="NCBIfam" id="TIGR00250">
    <property type="entry name" value="RNAse_H_YqgF"/>
    <property type="match status" value="1"/>
</dbReference>
<dbReference type="InterPro" id="IPR037027">
    <property type="entry name" value="YqgF/RNaseH-like_dom_sf"/>
</dbReference>
<dbReference type="HAMAP" id="MF_00651">
    <property type="entry name" value="Nuclease_YqgF"/>
    <property type="match status" value="1"/>
</dbReference>
<dbReference type="OrthoDB" id="430851at2759"/>
<evidence type="ECO:0000256" key="1">
    <source>
        <dbReference type="ARBA" id="ARBA00022490"/>
    </source>
</evidence>
<dbReference type="InterPro" id="IPR012337">
    <property type="entry name" value="RNaseH-like_sf"/>
</dbReference>
<dbReference type="OMA" id="ENECHER"/>
<dbReference type="EMBL" id="JH993003">
    <property type="protein sequence ID" value="EKX44572.1"/>
    <property type="molecule type" value="Genomic_DNA"/>
</dbReference>
<dbReference type="InterPro" id="IPR006641">
    <property type="entry name" value="YqgF/RNaseH-like_dom"/>
</dbReference>
<accession>L1J898</accession>
<dbReference type="Gene3D" id="3.30.420.140">
    <property type="entry name" value="YqgF/RNase H-like domain"/>
    <property type="match status" value="1"/>
</dbReference>
<dbReference type="SMART" id="SM00732">
    <property type="entry name" value="YqgFc"/>
    <property type="match status" value="1"/>
</dbReference>
<dbReference type="eggNOG" id="ENOG502SBMG">
    <property type="taxonomic scope" value="Eukaryota"/>
</dbReference>
<dbReference type="HOGENOM" id="CLU_098240_2_0_1"/>
<keyword evidence="3" id="KW-0540">Nuclease</keyword>
<keyword evidence="1" id="KW-0963">Cytoplasm</keyword>
<dbReference type="KEGG" id="gtt:GUITHDRAFT_52173"/>
<dbReference type="RefSeq" id="XP_005831552.1">
    <property type="nucleotide sequence ID" value="XM_005831495.1"/>
</dbReference>
<evidence type="ECO:0000256" key="4">
    <source>
        <dbReference type="ARBA" id="ARBA00022801"/>
    </source>
</evidence>
<evidence type="ECO:0000313" key="7">
    <source>
        <dbReference type="EnsemblProtists" id="EKX44572"/>
    </source>
</evidence>
<dbReference type="CDD" id="cd16964">
    <property type="entry name" value="YqgF"/>
    <property type="match status" value="1"/>
</dbReference>
<dbReference type="GO" id="GO:0000967">
    <property type="term" value="P:rRNA 5'-end processing"/>
    <property type="evidence" value="ECO:0007669"/>
    <property type="project" value="TreeGrafter"/>
</dbReference>
<dbReference type="PANTHER" id="PTHR33317:SF4">
    <property type="entry name" value="POLYNUCLEOTIDYL TRANSFERASE, RIBONUCLEASE H-LIKE SUPERFAMILY PROTEIN"/>
    <property type="match status" value="1"/>
</dbReference>
<dbReference type="GO" id="GO:0004518">
    <property type="term" value="F:nuclease activity"/>
    <property type="evidence" value="ECO:0007669"/>
    <property type="project" value="UniProtKB-KW"/>
</dbReference>
<dbReference type="GO" id="GO:0016787">
    <property type="term" value="F:hydrolase activity"/>
    <property type="evidence" value="ECO:0007669"/>
    <property type="project" value="UniProtKB-KW"/>
</dbReference>
<reference evidence="6 8" key="1">
    <citation type="journal article" date="2012" name="Nature">
        <title>Algal genomes reveal evolutionary mosaicism and the fate of nucleomorphs.</title>
        <authorList>
            <consortium name="DOE Joint Genome Institute"/>
            <person name="Curtis B.A."/>
            <person name="Tanifuji G."/>
            <person name="Burki F."/>
            <person name="Gruber A."/>
            <person name="Irimia M."/>
            <person name="Maruyama S."/>
            <person name="Arias M.C."/>
            <person name="Ball S.G."/>
            <person name="Gile G.H."/>
            <person name="Hirakawa Y."/>
            <person name="Hopkins J.F."/>
            <person name="Kuo A."/>
            <person name="Rensing S.A."/>
            <person name="Schmutz J."/>
            <person name="Symeonidi A."/>
            <person name="Elias M."/>
            <person name="Eveleigh R.J."/>
            <person name="Herman E.K."/>
            <person name="Klute M.J."/>
            <person name="Nakayama T."/>
            <person name="Obornik M."/>
            <person name="Reyes-Prieto A."/>
            <person name="Armbrust E.V."/>
            <person name="Aves S.J."/>
            <person name="Beiko R.G."/>
            <person name="Coutinho P."/>
            <person name="Dacks J.B."/>
            <person name="Durnford D.G."/>
            <person name="Fast N.M."/>
            <person name="Green B.R."/>
            <person name="Grisdale C.J."/>
            <person name="Hempel F."/>
            <person name="Henrissat B."/>
            <person name="Hoppner M.P."/>
            <person name="Ishida K."/>
            <person name="Kim E."/>
            <person name="Koreny L."/>
            <person name="Kroth P.G."/>
            <person name="Liu Y."/>
            <person name="Malik S.B."/>
            <person name="Maier U.G."/>
            <person name="McRose D."/>
            <person name="Mock T."/>
            <person name="Neilson J.A."/>
            <person name="Onodera N.T."/>
            <person name="Poole A.M."/>
            <person name="Pritham E.J."/>
            <person name="Richards T.A."/>
            <person name="Rocap G."/>
            <person name="Roy S.W."/>
            <person name="Sarai C."/>
            <person name="Schaack S."/>
            <person name="Shirato S."/>
            <person name="Slamovits C.H."/>
            <person name="Spencer D.F."/>
            <person name="Suzuki S."/>
            <person name="Worden A.Z."/>
            <person name="Zauner S."/>
            <person name="Barry K."/>
            <person name="Bell C."/>
            <person name="Bharti A.K."/>
            <person name="Crow J.A."/>
            <person name="Grimwood J."/>
            <person name="Kramer R."/>
            <person name="Lindquist E."/>
            <person name="Lucas S."/>
            <person name="Salamov A."/>
            <person name="McFadden G.I."/>
            <person name="Lane C.E."/>
            <person name="Keeling P.J."/>
            <person name="Gray M.W."/>
            <person name="Grigoriev I.V."/>
            <person name="Archibald J.M."/>
        </authorList>
    </citation>
    <scope>NUCLEOTIDE SEQUENCE</scope>
    <source>
        <strain evidence="6 8">CCMP2712</strain>
    </source>
</reference>
<name>L1J898_GUITC</name>
<dbReference type="PANTHER" id="PTHR33317">
    <property type="entry name" value="POLYNUCLEOTIDYL TRANSFERASE, RIBONUCLEASE H-LIKE SUPERFAMILY PROTEIN"/>
    <property type="match status" value="1"/>
</dbReference>
<organism evidence="6">
    <name type="scientific">Guillardia theta (strain CCMP2712)</name>
    <name type="common">Cryptophyte</name>
    <dbReference type="NCBI Taxonomy" id="905079"/>
    <lineage>
        <taxon>Eukaryota</taxon>
        <taxon>Cryptophyceae</taxon>
        <taxon>Pyrenomonadales</taxon>
        <taxon>Geminigeraceae</taxon>
        <taxon>Guillardia</taxon>
    </lineage>
</organism>
<dbReference type="STRING" id="905079.L1J898"/>
<dbReference type="SUPFAM" id="SSF53098">
    <property type="entry name" value="Ribonuclease H-like"/>
    <property type="match status" value="1"/>
</dbReference>
<evidence type="ECO:0000313" key="6">
    <source>
        <dbReference type="EMBL" id="EKX44572.1"/>
    </source>
</evidence>
<reference evidence="7" key="3">
    <citation type="submission" date="2016-03" db="UniProtKB">
        <authorList>
            <consortium name="EnsemblProtists"/>
        </authorList>
    </citation>
    <scope>IDENTIFICATION</scope>
</reference>
<evidence type="ECO:0000259" key="5">
    <source>
        <dbReference type="SMART" id="SM00732"/>
    </source>
</evidence>
<keyword evidence="4" id="KW-0378">Hydrolase</keyword>
<feature type="non-terminal residue" evidence="6">
    <location>
        <position position="145"/>
    </location>
</feature>
<dbReference type="InterPro" id="IPR005227">
    <property type="entry name" value="YqgF"/>
</dbReference>
<feature type="domain" description="YqgF/RNase H-like" evidence="5">
    <location>
        <begin position="7"/>
        <end position="107"/>
    </location>
</feature>
<dbReference type="Proteomes" id="UP000011087">
    <property type="component" value="Unassembled WGS sequence"/>
</dbReference>
<evidence type="ECO:0000313" key="8">
    <source>
        <dbReference type="Proteomes" id="UP000011087"/>
    </source>
</evidence>
<keyword evidence="2" id="KW-0690">Ribosome biogenesis</keyword>
<dbReference type="EnsemblProtists" id="EKX44572">
    <property type="protein sequence ID" value="EKX44572"/>
    <property type="gene ID" value="GUITHDRAFT_52173"/>
</dbReference>